<proteinExistence type="predicted"/>
<evidence type="ECO:0000313" key="1">
    <source>
        <dbReference type="EMBL" id="SJZ47740.1"/>
    </source>
</evidence>
<dbReference type="AlphaFoldDB" id="A0A1T4KZK6"/>
<keyword evidence="2" id="KW-1185">Reference proteome</keyword>
<dbReference type="EMBL" id="FUXI01000004">
    <property type="protein sequence ID" value="SJZ47740.1"/>
    <property type="molecule type" value="Genomic_DNA"/>
</dbReference>
<organism evidence="1 2">
    <name type="scientific">Pilibacter termitis</name>
    <dbReference type="NCBI Taxonomy" id="263852"/>
    <lineage>
        <taxon>Bacteria</taxon>
        <taxon>Bacillati</taxon>
        <taxon>Bacillota</taxon>
        <taxon>Bacilli</taxon>
        <taxon>Lactobacillales</taxon>
        <taxon>Enterococcaceae</taxon>
        <taxon>Pilibacter</taxon>
    </lineage>
</organism>
<gene>
    <name evidence="1" type="ORF">SAMN02745116_00441</name>
</gene>
<protein>
    <submittedName>
        <fullName evidence="1">Uncharacterized protein</fullName>
    </submittedName>
</protein>
<dbReference type="STRING" id="263852.SAMN02745116_00441"/>
<name>A0A1T4KZK6_9ENTE</name>
<dbReference type="Proteomes" id="UP000190328">
    <property type="component" value="Unassembled WGS sequence"/>
</dbReference>
<sequence length="104" mass="12109">MRQRAISEIAEYLGHTLESPISLSLLFVELGLSEIDFEQIHQIINEIINPHYNNGEYELQDFVIQINNYLMTKEITLSEMVIVGMLKGFSKSWFPELYTFAHTL</sequence>
<accession>A0A1T4KZK6</accession>
<evidence type="ECO:0000313" key="2">
    <source>
        <dbReference type="Proteomes" id="UP000190328"/>
    </source>
</evidence>
<reference evidence="1 2" key="1">
    <citation type="submission" date="2017-02" db="EMBL/GenBank/DDBJ databases">
        <authorList>
            <person name="Peterson S.W."/>
        </authorList>
    </citation>
    <scope>NUCLEOTIDE SEQUENCE [LARGE SCALE GENOMIC DNA]</scope>
    <source>
        <strain evidence="1 2">ATCC BAA-1030</strain>
    </source>
</reference>